<reference evidence="3 4" key="1">
    <citation type="submission" date="2020-02" db="EMBL/GenBank/DDBJ databases">
        <title>Comparative genomics of sulfur disproportionating microorganisms.</title>
        <authorList>
            <person name="Ward L.M."/>
            <person name="Bertran E."/>
            <person name="Johnston D.T."/>
        </authorList>
    </citation>
    <scope>NUCLEOTIDE SEQUENCE [LARGE SCALE GENOMIC DNA]</scope>
    <source>
        <strain evidence="3 4">DSM 100025</strain>
    </source>
</reference>
<organism evidence="3 4">
    <name type="scientific">Dissulfurirhabdus thermomarina</name>
    <dbReference type="NCBI Taxonomy" id="1765737"/>
    <lineage>
        <taxon>Bacteria</taxon>
        <taxon>Deltaproteobacteria</taxon>
        <taxon>Dissulfurirhabdaceae</taxon>
        <taxon>Dissulfurirhabdus</taxon>
    </lineage>
</organism>
<feature type="domain" description="Putative regulatory protein FmdB zinc ribbon" evidence="2">
    <location>
        <begin position="1"/>
        <end position="41"/>
    </location>
</feature>
<proteinExistence type="predicted"/>
<feature type="compositionally biased region" description="Low complexity" evidence="1">
    <location>
        <begin position="65"/>
        <end position="76"/>
    </location>
</feature>
<evidence type="ECO:0000313" key="4">
    <source>
        <dbReference type="Proteomes" id="UP000469346"/>
    </source>
</evidence>
<dbReference type="SMART" id="SM00834">
    <property type="entry name" value="CxxC_CXXC_SSSS"/>
    <property type="match status" value="1"/>
</dbReference>
<sequence length="76" mass="7612">MPIYEFECAACGECFEELVLGGRSDVKCPKCASPEVRKKLSAFAFKSGATFVGTGKTPGGGGCSGCSSSNCGSCGG</sequence>
<name>A0A6N9TP35_DISTH</name>
<feature type="region of interest" description="Disordered" evidence="1">
    <location>
        <begin position="56"/>
        <end position="76"/>
    </location>
</feature>
<dbReference type="Pfam" id="PF09723">
    <property type="entry name" value="Zn_ribbon_8"/>
    <property type="match status" value="1"/>
</dbReference>
<protein>
    <submittedName>
        <fullName evidence="3">Zinc ribbon domain-containing protein</fullName>
    </submittedName>
</protein>
<evidence type="ECO:0000259" key="2">
    <source>
        <dbReference type="SMART" id="SM00834"/>
    </source>
</evidence>
<accession>A0A6N9TP35</accession>
<gene>
    <name evidence="3" type="ORF">G3N55_08755</name>
</gene>
<dbReference type="InterPro" id="IPR013429">
    <property type="entry name" value="Regulatory_FmdB_Zinc_ribbon"/>
</dbReference>
<dbReference type="AlphaFoldDB" id="A0A6N9TP35"/>
<keyword evidence="4" id="KW-1185">Reference proteome</keyword>
<dbReference type="EMBL" id="JAAGRR010000101">
    <property type="protein sequence ID" value="NDY42929.1"/>
    <property type="molecule type" value="Genomic_DNA"/>
</dbReference>
<comment type="caution">
    <text evidence="3">The sequence shown here is derived from an EMBL/GenBank/DDBJ whole genome shotgun (WGS) entry which is preliminary data.</text>
</comment>
<evidence type="ECO:0000256" key="1">
    <source>
        <dbReference type="SAM" id="MobiDB-lite"/>
    </source>
</evidence>
<dbReference type="Proteomes" id="UP000469346">
    <property type="component" value="Unassembled WGS sequence"/>
</dbReference>
<evidence type="ECO:0000313" key="3">
    <source>
        <dbReference type="EMBL" id="NDY42929.1"/>
    </source>
</evidence>
<dbReference type="NCBIfam" id="TIGR02605">
    <property type="entry name" value="CxxC_CxxC_SSSS"/>
    <property type="match status" value="1"/>
</dbReference>
<dbReference type="RefSeq" id="WP_163299055.1">
    <property type="nucleotide sequence ID" value="NZ_JAAGRR010000101.1"/>
</dbReference>